<dbReference type="Gene3D" id="3.40.50.150">
    <property type="entry name" value="Vaccinia Virus protein VP39"/>
    <property type="match status" value="1"/>
</dbReference>
<dbReference type="Proteomes" id="UP000188929">
    <property type="component" value="Unassembled WGS sequence"/>
</dbReference>
<dbReference type="GO" id="GO:0032259">
    <property type="term" value="P:methylation"/>
    <property type="evidence" value="ECO:0007669"/>
    <property type="project" value="UniProtKB-KW"/>
</dbReference>
<dbReference type="InterPro" id="IPR029063">
    <property type="entry name" value="SAM-dependent_MTases_sf"/>
</dbReference>
<dbReference type="GO" id="GO:0030731">
    <property type="term" value="F:guanidinoacetate N-methyltransferase activity"/>
    <property type="evidence" value="ECO:0007669"/>
    <property type="project" value="TreeGrafter"/>
</dbReference>
<dbReference type="OrthoDB" id="9804312at2"/>
<dbReference type="AlphaFoldDB" id="A0A1V2I5C3"/>
<keyword evidence="1" id="KW-0808">Transferase</keyword>
<dbReference type="CDD" id="cd02440">
    <property type="entry name" value="AdoMet_MTases"/>
    <property type="match status" value="1"/>
</dbReference>
<gene>
    <name evidence="1" type="ORF">BL253_29270</name>
</gene>
<keyword evidence="2" id="KW-1185">Reference proteome</keyword>
<comment type="caution">
    <text evidence="1">The sequence shown here is derived from an EMBL/GenBank/DDBJ whole genome shotgun (WGS) entry which is preliminary data.</text>
</comment>
<dbReference type="STRING" id="1834516.BL253_29270"/>
<dbReference type="GO" id="GO:0006601">
    <property type="term" value="P:creatine biosynthetic process"/>
    <property type="evidence" value="ECO:0007669"/>
    <property type="project" value="TreeGrafter"/>
</dbReference>
<name>A0A1V2I5C3_9ACTN</name>
<dbReference type="GO" id="GO:0005737">
    <property type="term" value="C:cytoplasm"/>
    <property type="evidence" value="ECO:0007669"/>
    <property type="project" value="TreeGrafter"/>
</dbReference>
<dbReference type="EMBL" id="MOMC01000067">
    <property type="protein sequence ID" value="ONH24799.1"/>
    <property type="molecule type" value="Genomic_DNA"/>
</dbReference>
<accession>A0A1V2I5C3</accession>
<organism evidence="1 2">
    <name type="scientific">Pseudofrankia asymbiotica</name>
    <dbReference type="NCBI Taxonomy" id="1834516"/>
    <lineage>
        <taxon>Bacteria</taxon>
        <taxon>Bacillati</taxon>
        <taxon>Actinomycetota</taxon>
        <taxon>Actinomycetes</taxon>
        <taxon>Frankiales</taxon>
        <taxon>Frankiaceae</taxon>
        <taxon>Pseudofrankia</taxon>
    </lineage>
</organism>
<protein>
    <submittedName>
        <fullName evidence="1">Methyltransferase</fullName>
    </submittedName>
</protein>
<keyword evidence="1" id="KW-0489">Methyltransferase</keyword>
<dbReference type="PANTHER" id="PTHR32379:SF1">
    <property type="entry name" value="GUANIDINOACETATE N-METHYLTRANSFERASE"/>
    <property type="match status" value="1"/>
</dbReference>
<evidence type="ECO:0000313" key="1">
    <source>
        <dbReference type="EMBL" id="ONH24799.1"/>
    </source>
</evidence>
<dbReference type="InterPro" id="IPR051038">
    <property type="entry name" value="RMT2/GAMT_Mtase"/>
</dbReference>
<reference evidence="2" key="1">
    <citation type="submission" date="2016-10" db="EMBL/GenBank/DDBJ databases">
        <title>Frankia sp. NRRL B-16386 Genome sequencing.</title>
        <authorList>
            <person name="Ghodhbane-Gtari F."/>
            <person name="Swanson E."/>
            <person name="Gueddou A."/>
            <person name="Hezbri K."/>
            <person name="Ktari K."/>
            <person name="Nouioui I."/>
            <person name="Morris K."/>
            <person name="Simpson S."/>
            <person name="Abebe-Akele F."/>
            <person name="Thomas K."/>
            <person name="Gtari M."/>
            <person name="Tisa L.S."/>
        </authorList>
    </citation>
    <scope>NUCLEOTIDE SEQUENCE [LARGE SCALE GENOMIC DNA]</scope>
    <source>
        <strain evidence="2">NRRL B-16386</strain>
    </source>
</reference>
<sequence length="270" mass="29441">MFQRHAEKFDVTFVVSDGLLGSMSAQPRELMLRRALDEFVADVTELDVASGGMVAGSARPLIDAAIDVAVPRLTDDELVVSGQEVMQAWEYPLMRALARAVARPGGSVLEVGFGMAISAGYVQDAGAARHTIIEANPQVADTARTWAAERPGVEIIEGRWQDVIGGLGRYDGILFDTYPLTEAEVDEYYVRGATFAEHFFATAAEHLADGGAFTYYSNEIDSVSRRHQRALLRHFGAFGVRVVDGLTPPADCTYWWAPSMAVIVATDPRR</sequence>
<proteinExistence type="predicted"/>
<dbReference type="PANTHER" id="PTHR32379">
    <property type="entry name" value="GUANIDINOACETATE N-METHYLTRANSFERASE"/>
    <property type="match status" value="1"/>
</dbReference>
<dbReference type="RefSeq" id="WP_076820623.1">
    <property type="nucleotide sequence ID" value="NZ_MOMC01000067.1"/>
</dbReference>
<evidence type="ECO:0000313" key="2">
    <source>
        <dbReference type="Proteomes" id="UP000188929"/>
    </source>
</evidence>
<dbReference type="SUPFAM" id="SSF53335">
    <property type="entry name" value="S-adenosyl-L-methionine-dependent methyltransferases"/>
    <property type="match status" value="1"/>
</dbReference>